<dbReference type="NCBIfam" id="TIGR00214">
    <property type="entry name" value="lipB"/>
    <property type="match status" value="1"/>
</dbReference>
<organism evidence="10 11">
    <name type="scientific">Ogataea polymorpha</name>
    <dbReference type="NCBI Taxonomy" id="460523"/>
    <lineage>
        <taxon>Eukaryota</taxon>
        <taxon>Fungi</taxon>
        <taxon>Dikarya</taxon>
        <taxon>Ascomycota</taxon>
        <taxon>Saccharomycotina</taxon>
        <taxon>Pichiomycetes</taxon>
        <taxon>Pichiales</taxon>
        <taxon>Pichiaceae</taxon>
        <taxon>Ogataea</taxon>
    </lineage>
</organism>
<dbReference type="PROSITE" id="PS51733">
    <property type="entry name" value="BPL_LPL_CATALYTIC"/>
    <property type="match status" value="1"/>
</dbReference>
<reference evidence="10" key="1">
    <citation type="journal article" date="2021" name="Open Biol.">
        <title>Shared evolutionary footprints suggest mitochondrial oxidative damage underlies multiple complex I losses in fungi.</title>
        <authorList>
            <person name="Schikora-Tamarit M.A."/>
            <person name="Marcet-Houben M."/>
            <person name="Nosek J."/>
            <person name="Gabaldon T."/>
        </authorList>
    </citation>
    <scope>NUCLEOTIDE SEQUENCE</scope>
    <source>
        <strain evidence="10">NCAIM Y.01608</strain>
    </source>
</reference>
<gene>
    <name evidence="10" type="ORF">OGATHE_002816</name>
</gene>
<evidence type="ECO:0000256" key="8">
    <source>
        <dbReference type="PIRSR" id="PIRSR016262-3"/>
    </source>
</evidence>
<dbReference type="InterPro" id="IPR045864">
    <property type="entry name" value="aa-tRNA-synth_II/BPL/LPL"/>
</dbReference>
<dbReference type="Gene3D" id="3.30.930.10">
    <property type="entry name" value="Bira Bifunctional Protein, Domain 2"/>
    <property type="match status" value="1"/>
</dbReference>
<dbReference type="PANTHER" id="PTHR10993:SF7">
    <property type="entry name" value="LIPOYLTRANSFERASE 2, MITOCHONDRIAL-RELATED"/>
    <property type="match status" value="1"/>
</dbReference>
<feature type="domain" description="BPL/LPL catalytic" evidence="9">
    <location>
        <begin position="49"/>
        <end position="239"/>
    </location>
</feature>
<dbReference type="EC" id="2.3.1.181" evidence="5"/>
<dbReference type="InterPro" id="IPR000544">
    <property type="entry name" value="Octanoyltransferase"/>
</dbReference>
<feature type="binding site" evidence="7">
    <location>
        <begin position="180"/>
        <end position="182"/>
    </location>
    <ligand>
        <name>substrate</name>
    </ligand>
</feature>
<dbReference type="Pfam" id="PF21948">
    <property type="entry name" value="LplA-B_cat"/>
    <property type="match status" value="1"/>
</dbReference>
<dbReference type="PROSITE" id="PS01313">
    <property type="entry name" value="LIPB"/>
    <property type="match status" value="1"/>
</dbReference>
<evidence type="ECO:0000313" key="10">
    <source>
        <dbReference type="EMBL" id="KAH3670003.1"/>
    </source>
</evidence>
<comment type="function">
    <text evidence="5">Catalyzes the transfer of endogenously produced octanoic acid from octanoyl-acyl-carrier-protein onto the lipoyl domains of lipoate-dependent enzymes. Lipoyl-ACP can also act as a substrate although octanoyl-ACP is likely to be the physiological substrate.</text>
</comment>
<dbReference type="EMBL" id="JAEUBD010000983">
    <property type="protein sequence ID" value="KAH3670003.1"/>
    <property type="molecule type" value="Genomic_DNA"/>
</dbReference>
<feature type="binding site" evidence="7">
    <location>
        <begin position="95"/>
        <end position="102"/>
    </location>
    <ligand>
        <name>substrate</name>
    </ligand>
</feature>
<dbReference type="CDD" id="cd16444">
    <property type="entry name" value="LipB"/>
    <property type="match status" value="1"/>
</dbReference>
<comment type="similarity">
    <text evidence="2 5">Belongs to the LipB family.</text>
</comment>
<dbReference type="Proteomes" id="UP000788993">
    <property type="component" value="Unassembled WGS sequence"/>
</dbReference>
<dbReference type="GO" id="GO:0009249">
    <property type="term" value="P:protein lipoylation"/>
    <property type="evidence" value="ECO:0007669"/>
    <property type="project" value="InterPro"/>
</dbReference>
<accession>A0A9P8PD11</accession>
<comment type="catalytic activity">
    <reaction evidence="5">
        <text>octanoyl-[ACP] + L-lysyl-[protein] = N(6)-octanoyl-L-lysyl-[protein] + holo-[ACP] + H(+)</text>
        <dbReference type="Rhea" id="RHEA:17665"/>
        <dbReference type="Rhea" id="RHEA-COMP:9636"/>
        <dbReference type="Rhea" id="RHEA-COMP:9685"/>
        <dbReference type="Rhea" id="RHEA-COMP:9752"/>
        <dbReference type="Rhea" id="RHEA-COMP:9928"/>
        <dbReference type="ChEBI" id="CHEBI:15378"/>
        <dbReference type="ChEBI" id="CHEBI:29969"/>
        <dbReference type="ChEBI" id="CHEBI:64479"/>
        <dbReference type="ChEBI" id="CHEBI:78463"/>
        <dbReference type="ChEBI" id="CHEBI:78809"/>
        <dbReference type="EC" id="2.3.1.181"/>
    </reaction>
</comment>
<dbReference type="SUPFAM" id="SSF55681">
    <property type="entry name" value="Class II aaRS and biotin synthetases"/>
    <property type="match status" value="1"/>
</dbReference>
<evidence type="ECO:0000256" key="4">
    <source>
        <dbReference type="ARBA" id="ARBA00023315"/>
    </source>
</evidence>
<evidence type="ECO:0000256" key="7">
    <source>
        <dbReference type="PIRSR" id="PIRSR016262-2"/>
    </source>
</evidence>
<evidence type="ECO:0000256" key="5">
    <source>
        <dbReference type="PIRNR" id="PIRNR016262"/>
    </source>
</evidence>
<comment type="caution">
    <text evidence="10">The sequence shown here is derived from an EMBL/GenBank/DDBJ whole genome shotgun (WGS) entry which is preliminary data.</text>
</comment>
<keyword evidence="3 5" id="KW-0808">Transferase</keyword>
<evidence type="ECO:0000256" key="2">
    <source>
        <dbReference type="ARBA" id="ARBA00007907"/>
    </source>
</evidence>
<evidence type="ECO:0000313" key="11">
    <source>
        <dbReference type="Proteomes" id="UP000788993"/>
    </source>
</evidence>
<keyword evidence="4 5" id="KW-0012">Acyltransferase</keyword>
<sequence>MACSRYSPRNLHSVLRHAHYDKILCYEQGNQIQEQLVSEMLENKKHKIPNNRPTVLSFQFQHTYTGGKRERINTTPERRQFIELIKNAKFVQTSRGGQITYHGPGQLVLYPIIDLSEFKGLKSKCYVSLLENCAIETLKESWVGINAVTTENTGVWVDNNGLRKIASIGVNLQRSITSHGISINAFPDLSYVNDPRIVLCGLDQYQQTSIKEEIGKVVDIDRLAHSFVKHLANRLGLGVEAHLNPNLRSTKQ</sequence>
<name>A0A9P8PD11_9ASCO</name>
<dbReference type="GO" id="GO:0033819">
    <property type="term" value="F:lipoyl(octanoyl) transferase activity"/>
    <property type="evidence" value="ECO:0007669"/>
    <property type="project" value="UniProtKB-EC"/>
</dbReference>
<dbReference type="InterPro" id="IPR020605">
    <property type="entry name" value="Octanoyltransferase_CS"/>
</dbReference>
<evidence type="ECO:0000256" key="1">
    <source>
        <dbReference type="ARBA" id="ARBA00004821"/>
    </source>
</evidence>
<protein>
    <recommendedName>
        <fullName evidence="5">Octanoyltransferase</fullName>
        <ecNumber evidence="5">2.3.1.181</ecNumber>
    </recommendedName>
</protein>
<evidence type="ECO:0000256" key="6">
    <source>
        <dbReference type="PIRSR" id="PIRSR016262-1"/>
    </source>
</evidence>
<feature type="site" description="Lowers pKa of active site Cys" evidence="8">
    <location>
        <position position="164"/>
    </location>
</feature>
<evidence type="ECO:0000259" key="9">
    <source>
        <dbReference type="PROSITE" id="PS51733"/>
    </source>
</evidence>
<comment type="pathway">
    <text evidence="1 5">Protein modification; protein lipoylation via endogenous pathway; protein N(6)-(lipoyl)lysine from octanoyl-[acyl-carrier-protein]: step 1/2.</text>
</comment>
<feature type="binding site" evidence="7">
    <location>
        <begin position="167"/>
        <end position="169"/>
    </location>
    <ligand>
        <name>substrate</name>
    </ligand>
</feature>
<dbReference type="PIRSF" id="PIRSF016262">
    <property type="entry name" value="LPLase"/>
    <property type="match status" value="1"/>
</dbReference>
<evidence type="ECO:0000256" key="3">
    <source>
        <dbReference type="ARBA" id="ARBA00022679"/>
    </source>
</evidence>
<dbReference type="InterPro" id="IPR004143">
    <property type="entry name" value="BPL_LPL_catalytic"/>
</dbReference>
<proteinExistence type="inferred from homology"/>
<dbReference type="PANTHER" id="PTHR10993">
    <property type="entry name" value="OCTANOYLTRANSFERASE"/>
    <property type="match status" value="1"/>
</dbReference>
<feature type="active site" description="Acyl-thioester intermediate" evidence="6">
    <location>
        <position position="200"/>
    </location>
</feature>
<keyword evidence="11" id="KW-1185">Reference proteome</keyword>
<dbReference type="AlphaFoldDB" id="A0A9P8PD11"/>
<reference evidence="10" key="2">
    <citation type="submission" date="2021-01" db="EMBL/GenBank/DDBJ databases">
        <authorList>
            <person name="Schikora-Tamarit M.A."/>
        </authorList>
    </citation>
    <scope>NUCLEOTIDE SEQUENCE</scope>
    <source>
        <strain evidence="10">NCAIM Y.01608</strain>
    </source>
</reference>